<dbReference type="SUPFAM" id="SSF89550">
    <property type="entry name" value="PHP domain-like"/>
    <property type="match status" value="1"/>
</dbReference>
<dbReference type="InterPro" id="IPR004013">
    <property type="entry name" value="PHP_dom"/>
</dbReference>
<dbReference type="GO" id="GO:0035312">
    <property type="term" value="F:5'-3' DNA exonuclease activity"/>
    <property type="evidence" value="ECO:0007669"/>
    <property type="project" value="TreeGrafter"/>
</dbReference>
<protein>
    <submittedName>
        <fullName evidence="2">PHP domain-containing protein</fullName>
    </submittedName>
</protein>
<feature type="domain" description="Polymerase/histidinol phosphatase N-terminal" evidence="1">
    <location>
        <begin position="3"/>
        <end position="68"/>
    </location>
</feature>
<evidence type="ECO:0000313" key="3">
    <source>
        <dbReference type="Proteomes" id="UP000588491"/>
    </source>
</evidence>
<name>A0A7Y0PL09_9BACI</name>
<dbReference type="CDD" id="cd07438">
    <property type="entry name" value="PHP_HisPPase_AMP"/>
    <property type="match status" value="1"/>
</dbReference>
<dbReference type="InterPro" id="IPR003141">
    <property type="entry name" value="Pol/His_phosphatase_N"/>
</dbReference>
<dbReference type="PANTHER" id="PTHR42924:SF3">
    <property type="entry name" value="POLYMERASE_HISTIDINOL PHOSPHATASE N-TERMINAL DOMAIN-CONTAINING PROTEIN"/>
    <property type="match status" value="1"/>
</dbReference>
<dbReference type="PANTHER" id="PTHR42924">
    <property type="entry name" value="EXONUCLEASE"/>
    <property type="match status" value="1"/>
</dbReference>
<dbReference type="AlphaFoldDB" id="A0A7Y0PL09"/>
<dbReference type="Pfam" id="PF02811">
    <property type="entry name" value="PHP"/>
    <property type="match status" value="1"/>
</dbReference>
<keyword evidence="3" id="KW-1185">Reference proteome</keyword>
<dbReference type="SMART" id="SM00481">
    <property type="entry name" value="POLIIIAc"/>
    <property type="match status" value="1"/>
</dbReference>
<dbReference type="Gene3D" id="1.10.150.650">
    <property type="match status" value="1"/>
</dbReference>
<comment type="caution">
    <text evidence="2">The sequence shown here is derived from an EMBL/GenBank/DDBJ whole genome shotgun (WGS) entry which is preliminary data.</text>
</comment>
<dbReference type="GO" id="GO:0004534">
    <property type="term" value="F:5'-3' RNA exonuclease activity"/>
    <property type="evidence" value="ECO:0007669"/>
    <property type="project" value="TreeGrafter"/>
</dbReference>
<gene>
    <name evidence="2" type="ORF">HHU08_04300</name>
</gene>
<dbReference type="InterPro" id="IPR016195">
    <property type="entry name" value="Pol/histidinol_Pase-like"/>
</dbReference>
<evidence type="ECO:0000313" key="2">
    <source>
        <dbReference type="EMBL" id="NMO76235.1"/>
    </source>
</evidence>
<sequence>MKVELHCHTNISDCPLSIEEVLSLAFAQDVSHLAVTNHDTTKGLKEAIKLGEQLGIEVIPGIEISGYDFERNRRVHILGYFIEPGHHAIEAVCQPLVEQRHQASKEMVERLISAGYNINWQRCLDIADGGTGVYKQHIMQALIEANYTDSIYGSLYKKIFNRGQNGEQPGIAFIPMKYIDAKTAVKTILEAGGVPVLAHPGQYGNFEMVPGLVKAGLQGIEVWHPLHNKMHENQAKMIANKFHLVMTGGADFHGAYGEKLVLLGSKSPGIEAVHELKSRKKMLNR</sequence>
<dbReference type="InterPro" id="IPR052018">
    <property type="entry name" value="PHP_domain"/>
</dbReference>
<proteinExistence type="predicted"/>
<accession>A0A7Y0PL09</accession>
<reference evidence="2 3" key="1">
    <citation type="submission" date="2020-04" db="EMBL/GenBank/DDBJ databases">
        <title>Bacillus sp. UniB3 isolated from commercial digestive syrup.</title>
        <authorList>
            <person name="Thorat V."/>
            <person name="Kirdat K."/>
            <person name="Tiwarekar B."/>
            <person name="Yadav A."/>
        </authorList>
    </citation>
    <scope>NUCLEOTIDE SEQUENCE [LARGE SCALE GENOMIC DNA]</scope>
    <source>
        <strain evidence="2 3">UniB3</strain>
    </source>
</reference>
<dbReference type="EMBL" id="JABBPK010000001">
    <property type="protein sequence ID" value="NMO76235.1"/>
    <property type="molecule type" value="Genomic_DNA"/>
</dbReference>
<dbReference type="Gene3D" id="3.20.20.140">
    <property type="entry name" value="Metal-dependent hydrolases"/>
    <property type="match status" value="1"/>
</dbReference>
<dbReference type="Proteomes" id="UP000588491">
    <property type="component" value="Unassembled WGS sequence"/>
</dbReference>
<evidence type="ECO:0000259" key="1">
    <source>
        <dbReference type="SMART" id="SM00481"/>
    </source>
</evidence>
<dbReference type="RefSeq" id="WP_016202319.1">
    <property type="nucleotide sequence ID" value="NZ_JABBPK010000001.1"/>
</dbReference>
<organism evidence="2 3">
    <name type="scientific">Niallia alba</name>
    <dbReference type="NCBI Taxonomy" id="2729105"/>
    <lineage>
        <taxon>Bacteria</taxon>
        <taxon>Bacillati</taxon>
        <taxon>Bacillota</taxon>
        <taxon>Bacilli</taxon>
        <taxon>Bacillales</taxon>
        <taxon>Bacillaceae</taxon>
        <taxon>Niallia</taxon>
    </lineage>
</organism>